<dbReference type="Gene3D" id="3.40.50.1860">
    <property type="match status" value="2"/>
</dbReference>
<accession>A0A1F7WBV0</accession>
<organism evidence="8 9">
    <name type="scientific">Candidatus Uhrbacteria bacterium RIFOXYB2_FULL_57_15</name>
    <dbReference type="NCBI Taxonomy" id="1802422"/>
    <lineage>
        <taxon>Bacteria</taxon>
        <taxon>Candidatus Uhriibacteriota</taxon>
    </lineage>
</organism>
<feature type="binding site" evidence="7">
    <location>
        <begin position="70"/>
        <end position="71"/>
    </location>
    <ligand>
        <name>substrate</name>
    </ligand>
</feature>
<feature type="binding site" evidence="7">
    <location>
        <begin position="38"/>
        <end position="39"/>
    </location>
    <ligand>
        <name>substrate</name>
    </ligand>
</feature>
<comment type="function">
    <text evidence="7">Provides the (R)-glutamate required for cell wall biosynthesis.</text>
</comment>
<keyword evidence="6 7" id="KW-0961">Cell wall biogenesis/degradation</keyword>
<evidence type="ECO:0000256" key="6">
    <source>
        <dbReference type="ARBA" id="ARBA00023316"/>
    </source>
</evidence>
<dbReference type="Pfam" id="PF01177">
    <property type="entry name" value="Asp_Glu_race"/>
    <property type="match status" value="1"/>
</dbReference>
<reference evidence="8 9" key="1">
    <citation type="journal article" date="2016" name="Nat. Commun.">
        <title>Thousands of microbial genomes shed light on interconnected biogeochemical processes in an aquifer system.</title>
        <authorList>
            <person name="Anantharaman K."/>
            <person name="Brown C.T."/>
            <person name="Hug L.A."/>
            <person name="Sharon I."/>
            <person name="Castelle C.J."/>
            <person name="Probst A.J."/>
            <person name="Thomas B.C."/>
            <person name="Singh A."/>
            <person name="Wilkins M.J."/>
            <person name="Karaoz U."/>
            <person name="Brodie E.L."/>
            <person name="Williams K.H."/>
            <person name="Hubbard S.S."/>
            <person name="Banfield J.F."/>
        </authorList>
    </citation>
    <scope>NUCLEOTIDE SEQUENCE [LARGE SCALE GENOMIC DNA]</scope>
</reference>
<dbReference type="Proteomes" id="UP000176501">
    <property type="component" value="Unassembled WGS sequence"/>
</dbReference>
<dbReference type="GO" id="GO:0009252">
    <property type="term" value="P:peptidoglycan biosynthetic process"/>
    <property type="evidence" value="ECO:0007669"/>
    <property type="project" value="UniProtKB-UniRule"/>
</dbReference>
<dbReference type="GO" id="GO:0008360">
    <property type="term" value="P:regulation of cell shape"/>
    <property type="evidence" value="ECO:0007669"/>
    <property type="project" value="UniProtKB-KW"/>
</dbReference>
<dbReference type="AlphaFoldDB" id="A0A1F7WBV0"/>
<comment type="catalytic activity">
    <reaction evidence="1 7">
        <text>L-glutamate = D-glutamate</text>
        <dbReference type="Rhea" id="RHEA:12813"/>
        <dbReference type="ChEBI" id="CHEBI:29985"/>
        <dbReference type="ChEBI" id="CHEBI:29986"/>
        <dbReference type="EC" id="5.1.1.3"/>
    </reaction>
</comment>
<proteinExistence type="inferred from homology"/>
<evidence type="ECO:0000313" key="9">
    <source>
        <dbReference type="Proteomes" id="UP000176501"/>
    </source>
</evidence>
<evidence type="ECO:0000256" key="2">
    <source>
        <dbReference type="ARBA" id="ARBA00013090"/>
    </source>
</evidence>
<evidence type="ECO:0000256" key="4">
    <source>
        <dbReference type="ARBA" id="ARBA00022984"/>
    </source>
</evidence>
<keyword evidence="4 7" id="KW-0573">Peptidoglycan synthesis</keyword>
<comment type="caution">
    <text evidence="8">The sequence shown here is derived from an EMBL/GenBank/DDBJ whole genome shotgun (WGS) entry which is preliminary data.</text>
</comment>
<dbReference type="GO" id="GO:0008881">
    <property type="term" value="F:glutamate racemase activity"/>
    <property type="evidence" value="ECO:0007669"/>
    <property type="project" value="UniProtKB-UniRule"/>
</dbReference>
<dbReference type="FunFam" id="3.40.50.1860:FF:000001">
    <property type="entry name" value="Glutamate racemase"/>
    <property type="match status" value="1"/>
</dbReference>
<sequence length="270" mass="29781">MLGVFDSGFGGLTILRPIHARLPSLSTIYLGDNARAPYGTRTHEEIFAFAFEGVQELFRRGCPLVIFACNTASAQALRQIQQTELPHEFPDRRVLGVIRPTAEEIVSLSRTGHVGVMATPATVGSNAYLHELNHIRPNLVVTQVACLGLVELIEAGRERSEEADRLVATYCLQLIEREPLVDTVLLGCTHYPLVEPLFRKHLPTAISLVTQGTIVTDKLAEYLVRHPELASRLDQTGTRTYLTTKNNEPLSMRASRFFGSAVTVGHVVIS</sequence>
<dbReference type="PANTHER" id="PTHR21198:SF2">
    <property type="entry name" value="GLUTAMATE RACEMASE"/>
    <property type="match status" value="1"/>
</dbReference>
<comment type="pathway">
    <text evidence="7">Cell wall biogenesis; peptidoglycan biosynthesis.</text>
</comment>
<dbReference type="PROSITE" id="PS00924">
    <property type="entry name" value="ASP_GLU_RACEMASE_2"/>
    <property type="match status" value="1"/>
</dbReference>
<dbReference type="EC" id="5.1.1.3" evidence="2 7"/>
<dbReference type="GO" id="GO:0071555">
    <property type="term" value="P:cell wall organization"/>
    <property type="evidence" value="ECO:0007669"/>
    <property type="project" value="UniProtKB-KW"/>
</dbReference>
<feature type="binding site" evidence="7">
    <location>
        <begin position="6"/>
        <end position="7"/>
    </location>
    <ligand>
        <name>substrate</name>
    </ligand>
</feature>
<dbReference type="HAMAP" id="MF_00258">
    <property type="entry name" value="Glu_racemase"/>
    <property type="match status" value="1"/>
</dbReference>
<evidence type="ECO:0000256" key="7">
    <source>
        <dbReference type="HAMAP-Rule" id="MF_00258"/>
    </source>
</evidence>
<dbReference type="EMBL" id="MGFE01000002">
    <property type="protein sequence ID" value="OGL99564.1"/>
    <property type="molecule type" value="Genomic_DNA"/>
</dbReference>
<dbReference type="InterPro" id="IPR015942">
    <property type="entry name" value="Asp/Glu/hydantoin_racemase"/>
</dbReference>
<evidence type="ECO:0000256" key="5">
    <source>
        <dbReference type="ARBA" id="ARBA00023235"/>
    </source>
</evidence>
<evidence type="ECO:0000256" key="3">
    <source>
        <dbReference type="ARBA" id="ARBA00022960"/>
    </source>
</evidence>
<keyword evidence="3 7" id="KW-0133">Cell shape</keyword>
<evidence type="ECO:0000256" key="1">
    <source>
        <dbReference type="ARBA" id="ARBA00001602"/>
    </source>
</evidence>
<comment type="similarity">
    <text evidence="7">Belongs to the aspartate/glutamate racemases family.</text>
</comment>
<feature type="active site" description="Proton donor/acceptor" evidence="7">
    <location>
        <position position="188"/>
    </location>
</feature>
<feature type="binding site" evidence="7">
    <location>
        <begin position="189"/>
        <end position="190"/>
    </location>
    <ligand>
        <name>substrate</name>
    </ligand>
</feature>
<protein>
    <recommendedName>
        <fullName evidence="2 7">Glutamate racemase</fullName>
        <ecNumber evidence="2 7">5.1.1.3</ecNumber>
    </recommendedName>
</protein>
<feature type="active site" description="Proton donor/acceptor" evidence="7">
    <location>
        <position position="69"/>
    </location>
</feature>
<dbReference type="NCBIfam" id="TIGR00067">
    <property type="entry name" value="glut_race"/>
    <property type="match status" value="1"/>
</dbReference>
<dbReference type="UniPathway" id="UPA00219"/>
<evidence type="ECO:0000313" key="8">
    <source>
        <dbReference type="EMBL" id="OGL99564.1"/>
    </source>
</evidence>
<dbReference type="PANTHER" id="PTHR21198">
    <property type="entry name" value="GLUTAMATE RACEMASE"/>
    <property type="match status" value="1"/>
</dbReference>
<dbReference type="InterPro" id="IPR004391">
    <property type="entry name" value="Glu_race"/>
</dbReference>
<keyword evidence="5 7" id="KW-0413">Isomerase</keyword>
<dbReference type="InterPro" id="IPR033134">
    <property type="entry name" value="Asp/Glu_racemase_AS_2"/>
</dbReference>
<dbReference type="InterPro" id="IPR001920">
    <property type="entry name" value="Asp/Glu_race"/>
</dbReference>
<dbReference type="SUPFAM" id="SSF53681">
    <property type="entry name" value="Aspartate/glutamate racemase"/>
    <property type="match status" value="2"/>
</dbReference>
<name>A0A1F7WBV0_9BACT</name>
<gene>
    <name evidence="7" type="primary">murI</name>
    <name evidence="8" type="ORF">A2304_05525</name>
</gene>